<name>A0A7I7P4Y4_9MYCO</name>
<reference evidence="1 2" key="1">
    <citation type="journal article" date="2019" name="Emerg. Microbes Infect.">
        <title>Comprehensive subspecies identification of 175 nontuberculous mycobacteria species based on 7547 genomic profiles.</title>
        <authorList>
            <person name="Matsumoto Y."/>
            <person name="Kinjo T."/>
            <person name="Motooka D."/>
            <person name="Nabeya D."/>
            <person name="Jung N."/>
            <person name="Uechi K."/>
            <person name="Horii T."/>
            <person name="Iida T."/>
            <person name="Fujita J."/>
            <person name="Nakamura S."/>
        </authorList>
    </citation>
    <scope>NUCLEOTIDE SEQUENCE [LARGE SCALE GENOMIC DNA]</scope>
    <source>
        <strain evidence="1 2">JCM 16018</strain>
    </source>
</reference>
<keyword evidence="2" id="KW-1185">Reference proteome</keyword>
<sequence>MTPRWRSAIAIIAALSVFIALVAGSSLRPRLAASTLPEPAAWTHVTRHLPAHVGQRSDIAAARSHSQPGHRLGTGVAPTNNKTFLSMWMPRAVPTSWTALSPHSDWLALPASFAAPASAPGAAAGAVSAPTPANRDTPTLLCILRC</sequence>
<protein>
    <submittedName>
        <fullName evidence="1">Uncharacterized protein</fullName>
    </submittedName>
</protein>
<organism evidence="1 2">
    <name type="scientific">Mycobacterium seoulense</name>
    <dbReference type="NCBI Taxonomy" id="386911"/>
    <lineage>
        <taxon>Bacteria</taxon>
        <taxon>Bacillati</taxon>
        <taxon>Actinomycetota</taxon>
        <taxon>Actinomycetes</taxon>
        <taxon>Mycobacteriales</taxon>
        <taxon>Mycobacteriaceae</taxon>
        <taxon>Mycobacterium</taxon>
    </lineage>
</organism>
<dbReference type="KEGG" id="mseo:MSEO_44320"/>
<proteinExistence type="predicted"/>
<evidence type="ECO:0000313" key="2">
    <source>
        <dbReference type="Proteomes" id="UP000466632"/>
    </source>
</evidence>
<dbReference type="Proteomes" id="UP000466632">
    <property type="component" value="Chromosome"/>
</dbReference>
<accession>A0A7I7P4Y4</accession>
<dbReference type="AlphaFoldDB" id="A0A7I7P4Y4"/>
<gene>
    <name evidence="1" type="ORF">MSEO_44320</name>
</gene>
<evidence type="ECO:0000313" key="1">
    <source>
        <dbReference type="EMBL" id="BBY03933.1"/>
    </source>
</evidence>
<dbReference type="EMBL" id="AP022582">
    <property type="protein sequence ID" value="BBY03933.1"/>
    <property type="molecule type" value="Genomic_DNA"/>
</dbReference>